<dbReference type="Proteomes" id="UP000574390">
    <property type="component" value="Unassembled WGS sequence"/>
</dbReference>
<dbReference type="EMBL" id="JABANM010020700">
    <property type="protein sequence ID" value="KAF4722406.1"/>
    <property type="molecule type" value="Genomic_DNA"/>
</dbReference>
<sequence length="470" mass="53443">DAPPDREDAFEEALVRLRLPFPVNNQYKRGNQGVYYCSDHLACDKKFKLVWEGSTVRVYQHGAHGNVPVDLDRQQHPRQITRFIFDQAAQGSTASQVYNAMVAQHRYYTDTGRINRVKIQEIMSSMPRRRIAGAQLTSNYYELENALGDNKLTQAMIDMIKDDREVPNEFVYHHGFWGDEHFACIVGGAKLDKLVKVLTDDARQLSDIVNLCLHDAHQGAIRACEDYLPGVKQHKFFLHACPTDELYEIFSAALIREVEIIDHDAATYLENTLDVERYGYPNIAVTADGLRCAQVLNNVVEAFHRTQCRIFGSNRLQMPFLAARLKQMVNSLRGSSPQHFVRRPEVINRIEYKETMRVRGTSLVANDAVMEVTDMVSELLEEDVNTRFFTVKSLRAPSDLDEESTIEAFLSGILLDDFPAGTIQRVGNFPPFGGDVQQDEGLVPWVVSTLLFRHHVQFLLPWAADGPNKE</sequence>
<gene>
    <name evidence="1" type="ORF">FOZ62_030298</name>
</gene>
<feature type="non-terminal residue" evidence="1">
    <location>
        <position position="1"/>
    </location>
</feature>
<proteinExistence type="predicted"/>
<reference evidence="1 2" key="1">
    <citation type="submission" date="2020-04" db="EMBL/GenBank/DDBJ databases">
        <title>Perkinsus olseni comparative genomics.</title>
        <authorList>
            <person name="Bogema D.R."/>
        </authorList>
    </citation>
    <scope>NUCLEOTIDE SEQUENCE [LARGE SCALE GENOMIC DNA]</scope>
    <source>
        <strain evidence="1">ATCC PRA-205</strain>
    </source>
</reference>
<name>A0A7J6RQA4_PEROL</name>
<organism evidence="1 2">
    <name type="scientific">Perkinsus olseni</name>
    <name type="common">Perkinsus atlanticus</name>
    <dbReference type="NCBI Taxonomy" id="32597"/>
    <lineage>
        <taxon>Eukaryota</taxon>
        <taxon>Sar</taxon>
        <taxon>Alveolata</taxon>
        <taxon>Perkinsozoa</taxon>
        <taxon>Perkinsea</taxon>
        <taxon>Perkinsida</taxon>
        <taxon>Perkinsidae</taxon>
        <taxon>Perkinsus</taxon>
    </lineage>
</organism>
<comment type="caution">
    <text evidence="1">The sequence shown here is derived from an EMBL/GenBank/DDBJ whole genome shotgun (WGS) entry which is preliminary data.</text>
</comment>
<evidence type="ECO:0000313" key="2">
    <source>
        <dbReference type="Proteomes" id="UP000574390"/>
    </source>
</evidence>
<feature type="non-terminal residue" evidence="1">
    <location>
        <position position="470"/>
    </location>
</feature>
<evidence type="ECO:0000313" key="1">
    <source>
        <dbReference type="EMBL" id="KAF4722406.1"/>
    </source>
</evidence>
<protein>
    <submittedName>
        <fullName evidence="1">Uncharacterized protein</fullName>
    </submittedName>
</protein>
<accession>A0A7J6RQA4</accession>
<dbReference type="AlphaFoldDB" id="A0A7J6RQA4"/>